<sequence>MSTSSGTIRAAAPVRRGKYRFVAALMGAAAMAVLTGCAGLEYKEDVCSSGEYPVLSVGGTGSACVQDGKEPPAGFARYPEGKVPHEVDDTWDVYWRTHTLDKDGNIIDAPDEG</sequence>
<keyword evidence="1" id="KW-0449">Lipoprotein</keyword>
<dbReference type="RefSeq" id="WP_369148664.1">
    <property type="nucleotide sequence ID" value="NZ_CP163444.1"/>
</dbReference>
<dbReference type="NCBIfam" id="NF046120">
    <property type="entry name" value="lipo_SCO0607"/>
    <property type="match status" value="1"/>
</dbReference>
<dbReference type="EMBL" id="CP163444">
    <property type="protein sequence ID" value="XDQ76112.1"/>
    <property type="molecule type" value="Genomic_DNA"/>
</dbReference>
<evidence type="ECO:0000313" key="1">
    <source>
        <dbReference type="EMBL" id="XDQ76112.1"/>
    </source>
</evidence>
<name>A0AB39T838_9ACTN</name>
<dbReference type="InterPro" id="IPR058119">
    <property type="entry name" value="SCO0607-like"/>
</dbReference>
<organism evidence="1">
    <name type="scientific">Streptomyces sp. R44</name>
    <dbReference type="NCBI Taxonomy" id="3238633"/>
    <lineage>
        <taxon>Bacteria</taxon>
        <taxon>Bacillati</taxon>
        <taxon>Actinomycetota</taxon>
        <taxon>Actinomycetes</taxon>
        <taxon>Kitasatosporales</taxon>
        <taxon>Streptomycetaceae</taxon>
        <taxon>Streptomyces</taxon>
    </lineage>
</organism>
<protein>
    <submittedName>
        <fullName evidence="1">SCO0607 family lipoprotein</fullName>
    </submittedName>
</protein>
<proteinExistence type="predicted"/>
<accession>A0AB39T838</accession>
<reference evidence="1" key="1">
    <citation type="submission" date="2024-07" db="EMBL/GenBank/DDBJ databases">
        <authorList>
            <person name="Yu S.T."/>
        </authorList>
    </citation>
    <scope>NUCLEOTIDE SEQUENCE</scope>
    <source>
        <strain evidence="1">R44</strain>
    </source>
</reference>
<gene>
    <name evidence="1" type="ORF">AB5J54_38865</name>
</gene>
<dbReference type="AlphaFoldDB" id="A0AB39T838"/>